<dbReference type="GO" id="GO:0035368">
    <property type="term" value="F:selenocysteine insertion sequence binding"/>
    <property type="evidence" value="ECO:0007669"/>
    <property type="project" value="InterPro"/>
</dbReference>
<feature type="compositionally biased region" description="Low complexity" evidence="1">
    <location>
        <begin position="608"/>
        <end position="620"/>
    </location>
</feature>
<proteinExistence type="predicted"/>
<feature type="compositionally biased region" description="Gly residues" evidence="1">
    <location>
        <begin position="277"/>
        <end position="287"/>
    </location>
</feature>
<feature type="region of interest" description="Disordered" evidence="1">
    <location>
        <begin position="133"/>
        <end position="164"/>
    </location>
</feature>
<dbReference type="GO" id="GO:0003730">
    <property type="term" value="F:mRNA 3'-UTR binding"/>
    <property type="evidence" value="ECO:0007669"/>
    <property type="project" value="TreeGrafter"/>
</dbReference>
<dbReference type="PANTHER" id="PTHR13284">
    <property type="entry name" value="GH01354P"/>
    <property type="match status" value="1"/>
</dbReference>
<accession>A0A7S1SRV4</accession>
<dbReference type="Gene3D" id="3.30.1330.30">
    <property type="match status" value="1"/>
</dbReference>
<gene>
    <name evidence="3" type="ORF">TCHU04912_LOCUS8534</name>
</gene>
<protein>
    <recommendedName>
        <fullName evidence="2">Ribosomal protein eL8/eL30/eS12/Gadd45 domain-containing protein</fullName>
    </recommendedName>
</protein>
<feature type="region of interest" description="Disordered" evidence="1">
    <location>
        <begin position="401"/>
        <end position="446"/>
    </location>
</feature>
<feature type="region of interest" description="Disordered" evidence="1">
    <location>
        <begin position="1"/>
        <end position="77"/>
    </location>
</feature>
<evidence type="ECO:0000256" key="1">
    <source>
        <dbReference type="SAM" id="MobiDB-lite"/>
    </source>
</evidence>
<dbReference type="InterPro" id="IPR029064">
    <property type="entry name" value="Ribosomal_eL30-like_sf"/>
</dbReference>
<feature type="compositionally biased region" description="Basic and acidic residues" evidence="1">
    <location>
        <begin position="407"/>
        <end position="416"/>
    </location>
</feature>
<dbReference type="GO" id="GO:0043021">
    <property type="term" value="F:ribonucleoprotein complex binding"/>
    <property type="evidence" value="ECO:0007669"/>
    <property type="project" value="TreeGrafter"/>
</dbReference>
<feature type="region of interest" description="Disordered" evidence="1">
    <location>
        <begin position="220"/>
        <end position="297"/>
    </location>
</feature>
<name>A0A7S1SRV4_9CHLO</name>
<dbReference type="InterPro" id="IPR040051">
    <property type="entry name" value="SECISBP2"/>
</dbReference>
<dbReference type="EMBL" id="HBGG01016617">
    <property type="protein sequence ID" value="CAD9206298.1"/>
    <property type="molecule type" value="Transcribed_RNA"/>
</dbReference>
<organism evidence="3">
    <name type="scientific">Tetraselmis chuii</name>
    <dbReference type="NCBI Taxonomy" id="63592"/>
    <lineage>
        <taxon>Eukaryota</taxon>
        <taxon>Viridiplantae</taxon>
        <taxon>Chlorophyta</taxon>
        <taxon>core chlorophytes</taxon>
        <taxon>Chlorodendrophyceae</taxon>
        <taxon>Chlorodendrales</taxon>
        <taxon>Chlorodendraceae</taxon>
        <taxon>Tetraselmis</taxon>
    </lineage>
</organism>
<sequence>MGFEDALSRWQTGARPPLWSRHNSKALPSAGMSLWGLPSGDAAPSPSAASSLAPSQPPQPAEKPGEPTAPRSAAEPPAVPQDLTMMETAKTEAICGDSSSSDEGEGAGGMGGGFTNILAGWITNVSQKLAPLDTSHNYNHNSHHPLSHPPAQQAHRLSAAPPPPSAHSLYGSLFSAVAPPLPPPVASSLFSLAPPKPHLPYQPNAHHYRPLPTQQQLLLEQQQKHSRDRDGAPGVRRLFITPPAQSNGPMGAPYDELAEAQQPQRAPPPPPPRSCSGGSGSGGGGMGHPAAAPTSYPPAPVWATHSFAAILSGLQQQAQSQPTEPQGVAADVAVGGGEQGEGGCSRSLAPAEIPLLAAELGVAAGACRGVIHCDVCGVDLQGLASFKQHCTGRHHLSRLKASANRLVRPEQSDGHRSSGSRLQQLQQQPPQQNADSAYSTLSPATASPQNTYIGHESCNREYCAQIITPELNNVVNQLLCTLRAFQERAIAKDPIKGKMRKRLMAGLREVGKAVKLKKAHSVVVVPNIESVSAEGGLDERLQGILDLAQHTDTPVVFALSLKKLGQVFGQRKKISAVAVLDVNGANELAAEMLRLADAGREEHQTVQASRSASAAAATAAEPTSPVHELPPPAPVVTAPRLNVAAAAFVPSWL</sequence>
<dbReference type="SUPFAM" id="SSF55315">
    <property type="entry name" value="L30e-like"/>
    <property type="match status" value="1"/>
</dbReference>
<feature type="compositionally biased region" description="Basic and acidic residues" evidence="1">
    <location>
        <begin position="222"/>
        <end position="231"/>
    </location>
</feature>
<dbReference type="Pfam" id="PF01248">
    <property type="entry name" value="Ribosomal_L7Ae"/>
    <property type="match status" value="1"/>
</dbReference>
<dbReference type="PANTHER" id="PTHR13284:SF4">
    <property type="entry name" value="C2H2-TYPE DOMAIN-CONTAINING PROTEIN"/>
    <property type="match status" value="1"/>
</dbReference>
<feature type="compositionally biased region" description="Polar residues" evidence="1">
    <location>
        <begin position="433"/>
        <end position="446"/>
    </location>
</feature>
<dbReference type="InterPro" id="IPR004038">
    <property type="entry name" value="Ribosomal_eL8/eL30/eS12/Gad45"/>
</dbReference>
<dbReference type="AlphaFoldDB" id="A0A7S1SRV4"/>
<feature type="domain" description="Ribosomal protein eL8/eL30/eS12/Gadd45" evidence="2">
    <location>
        <begin position="498"/>
        <end position="588"/>
    </location>
</feature>
<dbReference type="GO" id="GO:1990904">
    <property type="term" value="C:ribonucleoprotein complex"/>
    <property type="evidence" value="ECO:0007669"/>
    <property type="project" value="TreeGrafter"/>
</dbReference>
<dbReference type="GO" id="GO:0005739">
    <property type="term" value="C:mitochondrion"/>
    <property type="evidence" value="ECO:0007669"/>
    <property type="project" value="TreeGrafter"/>
</dbReference>
<feature type="compositionally biased region" description="Low complexity" evidence="1">
    <location>
        <begin position="422"/>
        <end position="432"/>
    </location>
</feature>
<evidence type="ECO:0000313" key="3">
    <source>
        <dbReference type="EMBL" id="CAD9206298.1"/>
    </source>
</evidence>
<feature type="compositionally biased region" description="Low complexity" evidence="1">
    <location>
        <begin position="36"/>
        <end position="54"/>
    </location>
</feature>
<feature type="region of interest" description="Disordered" evidence="1">
    <location>
        <begin position="608"/>
        <end position="631"/>
    </location>
</feature>
<evidence type="ECO:0000259" key="2">
    <source>
        <dbReference type="Pfam" id="PF01248"/>
    </source>
</evidence>
<reference evidence="3" key="1">
    <citation type="submission" date="2021-01" db="EMBL/GenBank/DDBJ databases">
        <authorList>
            <person name="Corre E."/>
            <person name="Pelletier E."/>
            <person name="Niang G."/>
            <person name="Scheremetjew M."/>
            <person name="Finn R."/>
            <person name="Kale V."/>
            <person name="Holt S."/>
            <person name="Cochrane G."/>
            <person name="Meng A."/>
            <person name="Brown T."/>
            <person name="Cohen L."/>
        </authorList>
    </citation>
    <scope>NUCLEOTIDE SEQUENCE</scope>
    <source>
        <strain evidence="3">PLY429</strain>
    </source>
</reference>